<proteinExistence type="predicted"/>
<evidence type="ECO:0000313" key="5">
    <source>
        <dbReference type="Proteomes" id="UP000199648"/>
    </source>
</evidence>
<keyword evidence="1" id="KW-0175">Coiled coil</keyword>
<dbReference type="InterPro" id="IPR000014">
    <property type="entry name" value="PAS"/>
</dbReference>
<keyword evidence="5" id="KW-1185">Reference proteome</keyword>
<feature type="domain" description="PAS" evidence="2">
    <location>
        <begin position="859"/>
        <end position="925"/>
    </location>
</feature>
<dbReference type="InterPro" id="IPR035909">
    <property type="entry name" value="CheB_C"/>
</dbReference>
<dbReference type="Pfam" id="PF03705">
    <property type="entry name" value="CheR_N"/>
    <property type="match status" value="1"/>
</dbReference>
<dbReference type="SUPFAM" id="SSF52738">
    <property type="entry name" value="Methylesterase CheB, C-terminal domain"/>
    <property type="match status" value="1"/>
</dbReference>
<dbReference type="InterPro" id="IPR022642">
    <property type="entry name" value="CheR_C"/>
</dbReference>
<organism evidence="4 5">
    <name type="scientific">Thiohalomonas denitrificans</name>
    <dbReference type="NCBI Taxonomy" id="415747"/>
    <lineage>
        <taxon>Bacteria</taxon>
        <taxon>Pseudomonadati</taxon>
        <taxon>Pseudomonadota</taxon>
        <taxon>Gammaproteobacteria</taxon>
        <taxon>Thiohalomonadales</taxon>
        <taxon>Thiohalomonadaceae</taxon>
        <taxon>Thiohalomonas</taxon>
    </lineage>
</organism>
<dbReference type="SMART" id="SM00091">
    <property type="entry name" value="PAS"/>
    <property type="match status" value="2"/>
</dbReference>
<dbReference type="CDD" id="cd00130">
    <property type="entry name" value="PAS"/>
    <property type="match status" value="1"/>
</dbReference>
<dbReference type="GO" id="GO:0006935">
    <property type="term" value="P:chemotaxis"/>
    <property type="evidence" value="ECO:0007669"/>
    <property type="project" value="InterPro"/>
</dbReference>
<evidence type="ECO:0000259" key="2">
    <source>
        <dbReference type="SMART" id="SM00091"/>
    </source>
</evidence>
<dbReference type="GO" id="GO:0008757">
    <property type="term" value="F:S-adenosylmethionine-dependent methyltransferase activity"/>
    <property type="evidence" value="ECO:0007669"/>
    <property type="project" value="InterPro"/>
</dbReference>
<dbReference type="AlphaFoldDB" id="A0A1G5QKR9"/>
<dbReference type="SUPFAM" id="SSF47757">
    <property type="entry name" value="Chemotaxis receptor methyltransferase CheR, N-terminal domain"/>
    <property type="match status" value="1"/>
</dbReference>
<dbReference type="EMBL" id="FMWD01000006">
    <property type="protein sequence ID" value="SCZ62206.1"/>
    <property type="molecule type" value="Genomic_DNA"/>
</dbReference>
<dbReference type="InterPro" id="IPR013767">
    <property type="entry name" value="PAS_fold"/>
</dbReference>
<dbReference type="PANTHER" id="PTHR24422">
    <property type="entry name" value="CHEMOTAXIS PROTEIN METHYLTRANSFERASE"/>
    <property type="match status" value="1"/>
</dbReference>
<dbReference type="GO" id="GO:0005737">
    <property type="term" value="C:cytoplasm"/>
    <property type="evidence" value="ECO:0007669"/>
    <property type="project" value="InterPro"/>
</dbReference>
<sequence length="975" mass="108467">MGVLTHGFGGLEKMNTETERADHHEAGADIPVVGIGASAGGLSAYRELLQALPNDTGMGFVLVQHLAPGHRSILSELLQHETDLPVRQVTEGVEVEPDHIYVIPPGHYIDLSEGRLHLLPETQQIPSDRIDRFFRSLARDRGSIAIGVVLSGAGHDGAAGLQVIRAAGGLVFVQDPQSATQPAMPQNAAQMGVDGVLPPGEIAKELARVARHPYLRKPGQLELEKKVAGGNLSDLFELIRSRTGHDLSGYKDATILRRVRRHMVSRHCERLPDYVALLKCEPNEVDALFRDILINVTEFFREPESFEALQEKVFPSLFEERQENAPLRIWIPACSTGEEVYSVLISLLEFLGDEAYNIPIQIFASDLDAEAIRQARRAVYSEQAVKKLSSSQLQRFFVHTPEGYEVITPLRNLCVFAAHNLLSDPPFSHLDLVCCRNLLIYLQPVMQERALQVIHYALDPNRFLLLGRSESTARAADLFSVVDTHNKVYRKRATANRVHYSSQSLGHTAALEEPQSGSVPAERTSWSPEQLADRCLLDQFAPPAVVVTGTGQVCHFRGRRTGQYLQPAPGAASLNLLKLVRGDLVVPLRSLLHQVVKTGQAGRKEHVSLHNKGDGEWVDLAIRPLETPEGVSTYYLVVFEPVRVQRQAVPQSGAEVSDARVAELEDELAETREYLQSMLDEQEQVNEQLRIAHEEVLSSNEELQSNNEEVETSREELQSTNEELATVNQELESRNRELGQLNADLQNLLTCVSIPVVMLNGDLRIRYFTPTAEEVLNLIPGDIGRPISDIRAKVAVPDLQSLAHRVMDTVTPATREVEGESGRLYYVKIRPYKTQDNRIDGVVLAYVDITHLKDMATARRRAGMMHETSDAIAVVELDGHIIAWNHAAERLYGYSEEEAVGMSIFDVYLDDAHEALREALQRTGHNTEDQQFRVDCLSRDGHRQTVDLTLSPLRNTTDTPVAVVTAEPAVDFNRT</sequence>
<dbReference type="NCBIfam" id="TIGR00229">
    <property type="entry name" value="sensory_box"/>
    <property type="match status" value="1"/>
</dbReference>
<dbReference type="PANTHER" id="PTHR24422:SF27">
    <property type="entry name" value="PROTEIN-GLUTAMATE O-METHYLTRANSFERASE"/>
    <property type="match status" value="1"/>
</dbReference>
<protein>
    <submittedName>
        <fullName evidence="4">Two-component system, chemotaxis family, CheB/CheR fusion protein</fullName>
    </submittedName>
</protein>
<dbReference type="InterPro" id="IPR035965">
    <property type="entry name" value="PAS-like_dom_sf"/>
</dbReference>
<dbReference type="PRINTS" id="PR00996">
    <property type="entry name" value="CHERMTFRASE"/>
</dbReference>
<dbReference type="Pfam" id="PF13596">
    <property type="entry name" value="PAS_10"/>
    <property type="match status" value="1"/>
</dbReference>
<dbReference type="GO" id="GO:0006355">
    <property type="term" value="P:regulation of DNA-templated transcription"/>
    <property type="evidence" value="ECO:0007669"/>
    <property type="project" value="InterPro"/>
</dbReference>
<feature type="domain" description="CheR-type methyltransferase" evidence="3">
    <location>
        <begin position="229"/>
        <end position="490"/>
    </location>
</feature>
<dbReference type="STRING" id="415747.SAMN03097708_02276"/>
<dbReference type="SMART" id="SM00138">
    <property type="entry name" value="MeTrc"/>
    <property type="match status" value="1"/>
</dbReference>
<dbReference type="Proteomes" id="UP000199648">
    <property type="component" value="Unassembled WGS sequence"/>
</dbReference>
<dbReference type="Pfam" id="PF01739">
    <property type="entry name" value="CheR"/>
    <property type="match status" value="1"/>
</dbReference>
<name>A0A1G5QKR9_9GAMM</name>
<dbReference type="InterPro" id="IPR022641">
    <property type="entry name" value="CheR_N"/>
</dbReference>
<dbReference type="Pfam" id="PF01339">
    <property type="entry name" value="CheB_methylest"/>
    <property type="match status" value="1"/>
</dbReference>
<dbReference type="Pfam" id="PF00989">
    <property type="entry name" value="PAS"/>
    <property type="match status" value="1"/>
</dbReference>
<dbReference type="SUPFAM" id="SSF53335">
    <property type="entry name" value="S-adenosyl-L-methionine-dependent methyltransferases"/>
    <property type="match status" value="1"/>
</dbReference>
<dbReference type="InterPro" id="IPR000780">
    <property type="entry name" value="CheR_MeTrfase"/>
</dbReference>
<dbReference type="Gene3D" id="3.30.450.20">
    <property type="entry name" value="PAS domain"/>
    <property type="match status" value="2"/>
</dbReference>
<reference evidence="4 5" key="1">
    <citation type="submission" date="2016-10" db="EMBL/GenBank/DDBJ databases">
        <authorList>
            <person name="de Groot N.N."/>
        </authorList>
    </citation>
    <scope>NUCLEOTIDE SEQUENCE [LARGE SCALE GENOMIC DNA]</scope>
    <source>
        <strain evidence="4 5">HLD2</strain>
    </source>
</reference>
<dbReference type="GO" id="GO:0000156">
    <property type="term" value="F:phosphorelay response regulator activity"/>
    <property type="evidence" value="ECO:0007669"/>
    <property type="project" value="InterPro"/>
</dbReference>
<evidence type="ECO:0000313" key="4">
    <source>
        <dbReference type="EMBL" id="SCZ62206.1"/>
    </source>
</evidence>
<gene>
    <name evidence="4" type="ORF">SAMN03097708_02276</name>
</gene>
<dbReference type="InterPro" id="IPR029063">
    <property type="entry name" value="SAM-dependent_MTases_sf"/>
</dbReference>
<dbReference type="InterPro" id="IPR000673">
    <property type="entry name" value="Sig_transdc_resp-reg_Me-estase"/>
</dbReference>
<evidence type="ECO:0000259" key="3">
    <source>
        <dbReference type="SMART" id="SM00138"/>
    </source>
</evidence>
<dbReference type="Gene3D" id="3.40.50.150">
    <property type="entry name" value="Vaccinia Virus protein VP39"/>
    <property type="match status" value="1"/>
</dbReference>
<dbReference type="SUPFAM" id="SSF55785">
    <property type="entry name" value="PYP-like sensor domain (PAS domain)"/>
    <property type="match status" value="2"/>
</dbReference>
<feature type="coiled-coil region" evidence="1">
    <location>
        <begin position="661"/>
        <end position="748"/>
    </location>
</feature>
<evidence type="ECO:0000256" key="1">
    <source>
        <dbReference type="SAM" id="Coils"/>
    </source>
</evidence>
<dbReference type="CDD" id="cd16434">
    <property type="entry name" value="CheB-CheR_fusion"/>
    <property type="match status" value="1"/>
</dbReference>
<accession>A0A1G5QKR9</accession>
<dbReference type="GO" id="GO:0008984">
    <property type="term" value="F:protein-glutamate methylesterase activity"/>
    <property type="evidence" value="ECO:0007669"/>
    <property type="project" value="InterPro"/>
</dbReference>
<feature type="domain" description="PAS" evidence="2">
    <location>
        <begin position="743"/>
        <end position="808"/>
    </location>
</feature>
<dbReference type="InterPro" id="IPR050903">
    <property type="entry name" value="Bact_Chemotaxis_MeTrfase"/>
</dbReference>
<dbReference type="Gene3D" id="3.40.50.180">
    <property type="entry name" value="Methylesterase CheB, C-terminal domain"/>
    <property type="match status" value="1"/>
</dbReference>